<name>A0ABR4GRX4_9EURO</name>
<keyword evidence="4" id="KW-1185">Reference proteome</keyword>
<protein>
    <submittedName>
        <fullName evidence="3">Uncharacterized protein</fullName>
    </submittedName>
</protein>
<organism evidence="3 4">
    <name type="scientific">Aspergillus granulosus</name>
    <dbReference type="NCBI Taxonomy" id="176169"/>
    <lineage>
        <taxon>Eukaryota</taxon>
        <taxon>Fungi</taxon>
        <taxon>Dikarya</taxon>
        <taxon>Ascomycota</taxon>
        <taxon>Pezizomycotina</taxon>
        <taxon>Eurotiomycetes</taxon>
        <taxon>Eurotiomycetidae</taxon>
        <taxon>Eurotiales</taxon>
        <taxon>Aspergillaceae</taxon>
        <taxon>Aspergillus</taxon>
        <taxon>Aspergillus subgen. Nidulantes</taxon>
    </lineage>
</organism>
<comment type="caution">
    <text evidence="3">The sequence shown here is derived from an EMBL/GenBank/DDBJ whole genome shotgun (WGS) entry which is preliminary data.</text>
</comment>
<gene>
    <name evidence="3" type="ORF">BJX63DRAFT_416557</name>
</gene>
<evidence type="ECO:0000256" key="2">
    <source>
        <dbReference type="SAM" id="MobiDB-lite"/>
    </source>
</evidence>
<accession>A0ABR4GRX4</accession>
<feature type="compositionally biased region" description="Polar residues" evidence="2">
    <location>
        <begin position="1"/>
        <end position="14"/>
    </location>
</feature>
<dbReference type="Proteomes" id="UP001610334">
    <property type="component" value="Unassembled WGS sequence"/>
</dbReference>
<reference evidence="3 4" key="1">
    <citation type="submission" date="2024-07" db="EMBL/GenBank/DDBJ databases">
        <title>Section-level genome sequencing and comparative genomics of Aspergillus sections Usti and Cavernicolus.</title>
        <authorList>
            <consortium name="Lawrence Berkeley National Laboratory"/>
            <person name="Nybo J.L."/>
            <person name="Vesth T.C."/>
            <person name="Theobald S."/>
            <person name="Frisvad J.C."/>
            <person name="Larsen T.O."/>
            <person name="Kjaerboelling I."/>
            <person name="Rothschild-Mancinelli K."/>
            <person name="Lyhne E.K."/>
            <person name="Kogle M.E."/>
            <person name="Barry K."/>
            <person name="Clum A."/>
            <person name="Na H."/>
            <person name="Ledsgaard L."/>
            <person name="Lin J."/>
            <person name="Lipzen A."/>
            <person name="Kuo A."/>
            <person name="Riley R."/>
            <person name="Mondo S."/>
            <person name="Labutti K."/>
            <person name="Haridas S."/>
            <person name="Pangalinan J."/>
            <person name="Salamov A.A."/>
            <person name="Simmons B.A."/>
            <person name="Magnuson J.K."/>
            <person name="Chen J."/>
            <person name="Drula E."/>
            <person name="Henrissat B."/>
            <person name="Wiebenga A."/>
            <person name="Lubbers R.J."/>
            <person name="Gomes A.C."/>
            <person name="Makela M.R."/>
            <person name="Stajich J."/>
            <person name="Grigoriev I.V."/>
            <person name="Mortensen U.H."/>
            <person name="De Vries R.P."/>
            <person name="Baker S.E."/>
            <person name="Andersen M.R."/>
        </authorList>
    </citation>
    <scope>NUCLEOTIDE SEQUENCE [LARGE SCALE GENOMIC DNA]</scope>
    <source>
        <strain evidence="3 4">CBS 588.65</strain>
    </source>
</reference>
<keyword evidence="1" id="KW-0175">Coiled coil</keyword>
<evidence type="ECO:0000313" key="3">
    <source>
        <dbReference type="EMBL" id="KAL2801814.1"/>
    </source>
</evidence>
<feature type="coiled-coil region" evidence="1">
    <location>
        <begin position="78"/>
        <end position="119"/>
    </location>
</feature>
<feature type="region of interest" description="Disordered" evidence="2">
    <location>
        <begin position="1"/>
        <end position="66"/>
    </location>
</feature>
<dbReference type="EMBL" id="JBFXLT010000241">
    <property type="protein sequence ID" value="KAL2801814.1"/>
    <property type="molecule type" value="Genomic_DNA"/>
</dbReference>
<feature type="compositionally biased region" description="Polar residues" evidence="2">
    <location>
        <begin position="41"/>
        <end position="66"/>
    </location>
</feature>
<dbReference type="Gene3D" id="6.10.250.2730">
    <property type="match status" value="1"/>
</dbReference>
<evidence type="ECO:0000256" key="1">
    <source>
        <dbReference type="SAM" id="Coils"/>
    </source>
</evidence>
<sequence>MPKTTGVSRPTVRSTPRKPERHAARANEQQGLSAHVFQRPLRTSQTPSTLLQVPSSSGAPSTQTPVTLESHKACFATVQSLEQENAMLKAENDALRQSLQDFKERLTEQQQQIQKFAQEVQTIAAGWLQKLQGSTEPQGRMEPVVSTMPDMWATQEGGVFNNSNTNDGFNSDDLEQFLQFE</sequence>
<evidence type="ECO:0000313" key="4">
    <source>
        <dbReference type="Proteomes" id="UP001610334"/>
    </source>
</evidence>
<proteinExistence type="predicted"/>